<dbReference type="EMBL" id="MDDR01000009">
    <property type="protein sequence ID" value="OIN53995.1"/>
    <property type="molecule type" value="Genomic_DNA"/>
</dbReference>
<evidence type="ECO:0000313" key="3">
    <source>
        <dbReference type="Proteomes" id="UP000181661"/>
    </source>
</evidence>
<reference evidence="1 3" key="1">
    <citation type="submission" date="2016-08" db="EMBL/GenBank/DDBJ databases">
        <title>Draft genome sequence of Pseudomonas costantinii LMG 22119, type strain isolated from cultivated mushroom (Agaricus bisporus) sporophores.</title>
        <authorList>
            <person name="Tambong J.T."/>
        </authorList>
    </citation>
    <scope>NUCLEOTIDE SEQUENCE [LARGE SCALE GENOMIC DNA]</scope>
    <source>
        <strain evidence="1 3">LMG 22119</strain>
    </source>
</reference>
<evidence type="ECO:0000313" key="2">
    <source>
        <dbReference type="EMBL" id="SED17352.1"/>
    </source>
</evidence>
<dbReference type="RefSeq" id="WP_071483331.1">
    <property type="nucleotide sequence ID" value="NZ_FNTS01000002.1"/>
</dbReference>
<dbReference type="Proteomes" id="UP000182179">
    <property type="component" value="Unassembled WGS sequence"/>
</dbReference>
<reference evidence="2 4" key="2">
    <citation type="submission" date="2016-10" db="EMBL/GenBank/DDBJ databases">
        <authorList>
            <person name="Varghese N."/>
            <person name="Submissions S."/>
        </authorList>
    </citation>
    <scope>NUCLEOTIDE SEQUENCE [LARGE SCALE GENOMIC DNA]</scope>
    <source>
        <strain evidence="2 4">BS2773</strain>
    </source>
</reference>
<sequence>MRHLLINGHGAVAMELGSRLRADGGQVDELELVSVLDGDGLKTLLRQAAVGGSYRNVFLDLTDGFDELAEFAADPRLAIEAMHRRTKTLLHTLKHCAQHMARGGGGRIWVLCCDHSLNSSLDVPCNPVMNQAATAAVCCLAKEVAHLDVYLNLFMMHPPEGTVARESVRLARDNLHVYGLRYRPQPAASLAETLHMYASLNALATTGGVIPLGGGISTCNI</sequence>
<evidence type="ECO:0000313" key="4">
    <source>
        <dbReference type="Proteomes" id="UP000182179"/>
    </source>
</evidence>
<proteinExistence type="predicted"/>
<dbReference type="InterPro" id="IPR036291">
    <property type="entry name" value="NAD(P)-bd_dom_sf"/>
</dbReference>
<name>A0A1S2V6J4_9PSED</name>
<keyword evidence="4" id="KW-1185">Reference proteome</keyword>
<dbReference type="SUPFAM" id="SSF51735">
    <property type="entry name" value="NAD(P)-binding Rossmann-fold domains"/>
    <property type="match status" value="1"/>
</dbReference>
<dbReference type="EMBL" id="FNTS01000002">
    <property type="protein sequence ID" value="SED17352.1"/>
    <property type="molecule type" value="Genomic_DNA"/>
</dbReference>
<organism evidence="1 3">
    <name type="scientific">Pseudomonas costantinii</name>
    <dbReference type="NCBI Taxonomy" id="168469"/>
    <lineage>
        <taxon>Bacteria</taxon>
        <taxon>Pseudomonadati</taxon>
        <taxon>Pseudomonadota</taxon>
        <taxon>Gammaproteobacteria</taxon>
        <taxon>Pseudomonadales</taxon>
        <taxon>Pseudomonadaceae</taxon>
        <taxon>Pseudomonas</taxon>
    </lineage>
</organism>
<dbReference type="Proteomes" id="UP000181661">
    <property type="component" value="Unassembled WGS sequence"/>
</dbReference>
<comment type="caution">
    <text evidence="1">The sequence shown here is derived from an EMBL/GenBank/DDBJ whole genome shotgun (WGS) entry which is preliminary data.</text>
</comment>
<dbReference type="AlphaFoldDB" id="A0A1S2V6J4"/>
<protein>
    <submittedName>
        <fullName evidence="1">Uncharacterized protein</fullName>
    </submittedName>
</protein>
<gene>
    <name evidence="1" type="ORF">BFL40_07340</name>
    <name evidence="2" type="ORF">SAMN04515675_0130</name>
</gene>
<evidence type="ECO:0000313" key="1">
    <source>
        <dbReference type="EMBL" id="OIN53995.1"/>
    </source>
</evidence>
<dbReference type="OrthoDB" id="9031375at2"/>
<accession>A0A1S2V6J4</accession>